<gene>
    <name evidence="2" type="ORF">RZN05_00165</name>
</gene>
<dbReference type="EMBL" id="JAWJEJ010000001">
    <property type="protein sequence ID" value="MDV3455379.1"/>
    <property type="molecule type" value="Genomic_DNA"/>
</dbReference>
<feature type="compositionally biased region" description="Low complexity" evidence="1">
    <location>
        <begin position="350"/>
        <end position="363"/>
    </location>
</feature>
<dbReference type="Pfam" id="PF19268">
    <property type="entry name" value="CIS_TMP"/>
    <property type="match status" value="1"/>
</dbReference>
<feature type="region of interest" description="Disordered" evidence="1">
    <location>
        <begin position="332"/>
        <end position="365"/>
    </location>
</feature>
<comment type="caution">
    <text evidence="2">The sequence shown here is derived from an EMBL/GenBank/DDBJ whole genome shotgun (WGS) entry which is preliminary data.</text>
</comment>
<reference evidence="2 3" key="1">
    <citation type="submission" date="2023-10" db="EMBL/GenBank/DDBJ databases">
        <title>Sphingomonas sp. HF-S4 16S ribosomal RNA gene Genome sequencing and assembly.</title>
        <authorList>
            <person name="Lee H."/>
        </authorList>
    </citation>
    <scope>NUCLEOTIDE SEQUENCE [LARGE SCALE GENOMIC DNA]</scope>
    <source>
        <strain evidence="2 3">HF-S4</strain>
    </source>
</reference>
<feature type="region of interest" description="Disordered" evidence="1">
    <location>
        <begin position="377"/>
        <end position="431"/>
    </location>
</feature>
<dbReference type="RefSeq" id="WP_317224603.1">
    <property type="nucleotide sequence ID" value="NZ_JAWJEJ010000001.1"/>
</dbReference>
<keyword evidence="3" id="KW-1185">Reference proteome</keyword>
<name>A0ABU3Y1X9_9SPHN</name>
<dbReference type="Proteomes" id="UP001273531">
    <property type="component" value="Unassembled WGS sequence"/>
</dbReference>
<protein>
    <submittedName>
        <fullName evidence="2">Contractile injection system tape measure protein</fullName>
    </submittedName>
</protein>
<evidence type="ECO:0000256" key="1">
    <source>
        <dbReference type="SAM" id="MobiDB-lite"/>
    </source>
</evidence>
<feature type="compositionally biased region" description="Low complexity" evidence="1">
    <location>
        <begin position="387"/>
        <end position="399"/>
    </location>
</feature>
<accession>A0ABU3Y1X9</accession>
<evidence type="ECO:0000313" key="3">
    <source>
        <dbReference type="Proteomes" id="UP001273531"/>
    </source>
</evidence>
<dbReference type="InterPro" id="IPR045538">
    <property type="entry name" value="CIS_TMP"/>
</dbReference>
<proteinExistence type="predicted"/>
<evidence type="ECO:0000313" key="2">
    <source>
        <dbReference type="EMBL" id="MDV3455379.1"/>
    </source>
</evidence>
<sequence>MARHRIGRQLVEIVARDPITAQSLADRTAALGPRLSEALARRFDAADDGAHRRIDRLVLTLPPCDSAAFEESLLANLDAALAEALPAQLARVDAIAPAEDAVELIAFFLRSGVLPWWADDHAAAITEAVETLLGAEPVTEMPAVVALRHLLRTGDATTRLVQALPSAPLPRLAARLSGLSADDFERLAIALTAEARNEDPVAAATHVWSALIAVTAVQVTPIANVDALADEVRIRLAFAELLDRARLPRADAETAPPVTPARSGDRLYRPARAVPPPQAEPLPDNALPDTGPGLDGQPRPTIDPSAPLPFLAEADPIDAIDGAETAIALPDHAVHGSSEPGRARISDARPSAASNEPPAESSAGDMHATLLSSPAVPAAATRRANDSKPSAAPAFAPASDTPEAGQQPQASEPADAQAMSPRDTPPSHADIDQRIAGKQPAEHDSLFIEAAGIILLGPFLPDYFAAAGLVDAEHRFVTPAARHRAVTLIDYLASAERDPPETRLALAKLLAGMPIDTLHAPLALDDAEAAAADALLAAALAELPMLGQLSVEGFRSAWLNRPGLLTVEHGSWLLRVERHGWDVLLERLPWSIAWLQLPWQLEGIRVEW</sequence>
<feature type="region of interest" description="Disordered" evidence="1">
    <location>
        <begin position="252"/>
        <end position="309"/>
    </location>
</feature>
<organism evidence="2 3">
    <name type="scientific">Sphingomonas agrestis</name>
    <dbReference type="NCBI Taxonomy" id="3080540"/>
    <lineage>
        <taxon>Bacteria</taxon>
        <taxon>Pseudomonadati</taxon>
        <taxon>Pseudomonadota</taxon>
        <taxon>Alphaproteobacteria</taxon>
        <taxon>Sphingomonadales</taxon>
        <taxon>Sphingomonadaceae</taxon>
        <taxon>Sphingomonas</taxon>
    </lineage>
</organism>